<accession>C7H3G7</accession>
<dbReference type="EMBL" id="ACOP02000016">
    <property type="protein sequence ID" value="EEU97532.1"/>
    <property type="molecule type" value="Genomic_DNA"/>
</dbReference>
<dbReference type="Proteomes" id="UP000004619">
    <property type="component" value="Unassembled WGS sequence"/>
</dbReference>
<sequence>MKKSHVKLQNACQVRQEMIVKSIIEKSGRIIALRRLYGILLIRRYVRLSIMMNARHMLLHVDHGKWLLYTAKRMAAFILL</sequence>
<dbReference type="STRING" id="411483.FAEPRAA2165_00826"/>
<comment type="caution">
    <text evidence="1">The sequence shown here is derived from an EMBL/GenBank/DDBJ whole genome shotgun (WGS) entry which is preliminary data.</text>
</comment>
<proteinExistence type="predicted"/>
<dbReference type="AlphaFoldDB" id="C7H3G7"/>
<protein>
    <submittedName>
        <fullName evidence="1">Uncharacterized protein</fullName>
    </submittedName>
</protein>
<reference evidence="1" key="1">
    <citation type="submission" date="2009-08" db="EMBL/GenBank/DDBJ databases">
        <authorList>
            <person name="Weinstock G."/>
            <person name="Sodergren E."/>
            <person name="Clifton S."/>
            <person name="Fulton L."/>
            <person name="Fulton B."/>
            <person name="Courtney L."/>
            <person name="Fronick C."/>
            <person name="Harrison M."/>
            <person name="Strong C."/>
            <person name="Farmer C."/>
            <person name="Delahaunty K."/>
            <person name="Markovic C."/>
            <person name="Hall O."/>
            <person name="Minx P."/>
            <person name="Tomlinson C."/>
            <person name="Mitreva M."/>
            <person name="Nelson J."/>
            <person name="Hou S."/>
            <person name="Wollam A."/>
            <person name="Pepin K.H."/>
            <person name="Johnson M."/>
            <person name="Bhonagiri V."/>
            <person name="Nash W.E."/>
            <person name="Warren W."/>
            <person name="Chinwalla A."/>
            <person name="Mardis E.R."/>
            <person name="Wilson R.K."/>
        </authorList>
    </citation>
    <scope>NUCLEOTIDE SEQUENCE [LARGE SCALE GENOMIC DNA]</scope>
    <source>
        <strain evidence="1">A2-165</strain>
    </source>
</reference>
<name>C7H3G7_FAED2</name>
<organism evidence="1 2">
    <name type="scientific">Faecalibacterium duncaniae (strain DSM 17677 / JCM 31915 / A2-165)</name>
    <name type="common">Faecalibacterium prausnitzii</name>
    <dbReference type="NCBI Taxonomy" id="411483"/>
    <lineage>
        <taxon>Bacteria</taxon>
        <taxon>Bacillati</taxon>
        <taxon>Bacillota</taxon>
        <taxon>Clostridia</taxon>
        <taxon>Eubacteriales</taxon>
        <taxon>Oscillospiraceae</taxon>
        <taxon>Faecalibacterium</taxon>
    </lineage>
</organism>
<dbReference type="HOGENOM" id="CLU_2584548_0_0_9"/>
<keyword evidence="2" id="KW-1185">Reference proteome</keyword>
<evidence type="ECO:0000313" key="1">
    <source>
        <dbReference type="EMBL" id="EEU97532.1"/>
    </source>
</evidence>
<gene>
    <name evidence="1" type="ORF">FAEPRAA2165_00826</name>
</gene>
<evidence type="ECO:0000313" key="2">
    <source>
        <dbReference type="Proteomes" id="UP000004619"/>
    </source>
</evidence>